<reference evidence="6" key="2">
    <citation type="submission" date="2011-03" db="EMBL/GenBank/DDBJ databases">
        <title>Annotation of Magnaporthe poae ATCC 64411.</title>
        <authorList>
            <person name="Ma L.-J."/>
            <person name="Dead R."/>
            <person name="Young S.K."/>
            <person name="Zeng Q."/>
            <person name="Gargeya S."/>
            <person name="Fitzgerald M."/>
            <person name="Haas B."/>
            <person name="Abouelleil A."/>
            <person name="Alvarado L."/>
            <person name="Arachchi H.M."/>
            <person name="Berlin A."/>
            <person name="Brown A."/>
            <person name="Chapman S.B."/>
            <person name="Chen Z."/>
            <person name="Dunbar C."/>
            <person name="Freedman E."/>
            <person name="Gearin G."/>
            <person name="Gellesch M."/>
            <person name="Goldberg J."/>
            <person name="Griggs A."/>
            <person name="Gujja S."/>
            <person name="Heiman D."/>
            <person name="Howarth C."/>
            <person name="Larson L."/>
            <person name="Lui A."/>
            <person name="MacDonald P.J.P."/>
            <person name="Mehta T."/>
            <person name="Montmayeur A."/>
            <person name="Murphy C."/>
            <person name="Neiman D."/>
            <person name="Pearson M."/>
            <person name="Priest M."/>
            <person name="Roberts A."/>
            <person name="Saif S."/>
            <person name="Shea T."/>
            <person name="Shenoy N."/>
            <person name="Sisk P."/>
            <person name="Stolte C."/>
            <person name="Sykes S."/>
            <person name="Yandava C."/>
            <person name="Wortman J."/>
            <person name="Nusbaum C."/>
            <person name="Birren B."/>
        </authorList>
    </citation>
    <scope>NUCLEOTIDE SEQUENCE</scope>
    <source>
        <strain evidence="6">ATCC 64411</strain>
    </source>
</reference>
<dbReference type="PANTHER" id="PTHR23514:SF6">
    <property type="entry name" value="MAJOR FACILITATOR SUPERFAMILY (MFS) PROFILE DOMAIN-CONTAINING PROTEIN"/>
    <property type="match status" value="1"/>
</dbReference>
<feature type="transmembrane region" description="Helical" evidence="5">
    <location>
        <begin position="37"/>
        <end position="59"/>
    </location>
</feature>
<dbReference type="VEuPathDB" id="FungiDB:MAPG_11404"/>
<keyword evidence="3 5" id="KW-1133">Transmembrane helix</keyword>
<evidence type="ECO:0008006" key="7">
    <source>
        <dbReference type="Google" id="ProtNLM"/>
    </source>
</evidence>
<evidence type="ECO:0000256" key="1">
    <source>
        <dbReference type="ARBA" id="ARBA00004141"/>
    </source>
</evidence>
<organism evidence="6">
    <name type="scientific">Magnaporthiopsis poae (strain ATCC 64411 / 73-15)</name>
    <name type="common">Kentucky bluegrass fungus</name>
    <name type="synonym">Magnaporthe poae</name>
    <dbReference type="NCBI Taxonomy" id="644358"/>
    <lineage>
        <taxon>Eukaryota</taxon>
        <taxon>Fungi</taxon>
        <taxon>Dikarya</taxon>
        <taxon>Ascomycota</taxon>
        <taxon>Pezizomycotina</taxon>
        <taxon>Sordariomycetes</taxon>
        <taxon>Sordariomycetidae</taxon>
        <taxon>Magnaporthales</taxon>
        <taxon>Magnaporthaceae</taxon>
        <taxon>Magnaporthiopsis</taxon>
    </lineage>
</organism>
<dbReference type="OrthoDB" id="413079at2759"/>
<keyword evidence="4 5" id="KW-0472">Membrane</keyword>
<sequence length="93" mass="9608">GNAVAVAVVGLLLGPVYPCATAVFMRSMGRAERFSGLGVITAFGSSGGAAAPFTTGLLAQLAGTFVLHPVVIFLVGVMLLCWWGIPKEEKRSE</sequence>
<dbReference type="EMBL" id="GL876981">
    <property type="protein sequence ID" value="KLU92460.1"/>
    <property type="molecule type" value="Genomic_DNA"/>
</dbReference>
<gene>
    <name evidence="6" type="ORF">MAPG_11404</name>
</gene>
<feature type="transmembrane region" description="Helical" evidence="5">
    <location>
        <begin position="6"/>
        <end position="25"/>
    </location>
</feature>
<dbReference type="InterPro" id="IPR051788">
    <property type="entry name" value="MFS_Transporter"/>
</dbReference>
<feature type="transmembrane region" description="Helical" evidence="5">
    <location>
        <begin position="65"/>
        <end position="85"/>
    </location>
</feature>
<evidence type="ECO:0000256" key="5">
    <source>
        <dbReference type="SAM" id="Phobius"/>
    </source>
</evidence>
<dbReference type="GO" id="GO:0016020">
    <property type="term" value="C:membrane"/>
    <property type="evidence" value="ECO:0007669"/>
    <property type="project" value="UniProtKB-SubCell"/>
</dbReference>
<dbReference type="PANTHER" id="PTHR23514">
    <property type="entry name" value="BYPASS OF STOP CODON PROTEIN 6"/>
    <property type="match status" value="1"/>
</dbReference>
<feature type="non-terminal residue" evidence="6">
    <location>
        <position position="1"/>
    </location>
</feature>
<reference evidence="6" key="1">
    <citation type="submission" date="2010-05" db="EMBL/GenBank/DDBJ databases">
        <title>The Genome Sequence of Magnaporthe poae strain ATCC 64411.</title>
        <authorList>
            <consortium name="The Broad Institute Genome Sequencing Platform"/>
            <consortium name="Broad Institute Genome Sequencing Center for Infectious Disease"/>
            <person name="Ma L.-J."/>
            <person name="Dead R."/>
            <person name="Young S."/>
            <person name="Zeng Q."/>
            <person name="Koehrsen M."/>
            <person name="Alvarado L."/>
            <person name="Berlin A."/>
            <person name="Chapman S.B."/>
            <person name="Chen Z."/>
            <person name="Freedman E."/>
            <person name="Gellesch M."/>
            <person name="Goldberg J."/>
            <person name="Griggs A."/>
            <person name="Gujja S."/>
            <person name="Heilman E.R."/>
            <person name="Heiman D."/>
            <person name="Hepburn T."/>
            <person name="Howarth C."/>
            <person name="Jen D."/>
            <person name="Larson L."/>
            <person name="Mehta T."/>
            <person name="Neiman D."/>
            <person name="Pearson M."/>
            <person name="Roberts A."/>
            <person name="Saif S."/>
            <person name="Shea T."/>
            <person name="Shenoy N."/>
            <person name="Sisk P."/>
            <person name="Stolte C."/>
            <person name="Sykes S."/>
            <person name="Walk T."/>
            <person name="White J."/>
            <person name="Yandava C."/>
            <person name="Haas B."/>
            <person name="Nusbaum C."/>
            <person name="Birren B."/>
        </authorList>
    </citation>
    <scope>NUCLEOTIDE SEQUENCE</scope>
    <source>
        <strain evidence="6">ATCC 64411</strain>
    </source>
</reference>
<dbReference type="Gene3D" id="1.20.1250.20">
    <property type="entry name" value="MFS general substrate transporter like domains"/>
    <property type="match status" value="1"/>
</dbReference>
<evidence type="ECO:0000313" key="6">
    <source>
        <dbReference type="EMBL" id="KLU92460.1"/>
    </source>
</evidence>
<evidence type="ECO:0000256" key="3">
    <source>
        <dbReference type="ARBA" id="ARBA00022989"/>
    </source>
</evidence>
<dbReference type="SUPFAM" id="SSF103473">
    <property type="entry name" value="MFS general substrate transporter"/>
    <property type="match status" value="1"/>
</dbReference>
<evidence type="ECO:0000256" key="2">
    <source>
        <dbReference type="ARBA" id="ARBA00022692"/>
    </source>
</evidence>
<accession>A0A0H2U809</accession>
<protein>
    <recommendedName>
        <fullName evidence="7">MFS transporter</fullName>
    </recommendedName>
</protein>
<dbReference type="AlphaFoldDB" id="A0A0H2U809"/>
<comment type="subcellular location">
    <subcellularLocation>
        <location evidence="1">Membrane</location>
        <topology evidence="1">Multi-pass membrane protein</topology>
    </subcellularLocation>
</comment>
<dbReference type="InterPro" id="IPR036259">
    <property type="entry name" value="MFS_trans_sf"/>
</dbReference>
<proteinExistence type="predicted"/>
<evidence type="ECO:0000256" key="4">
    <source>
        <dbReference type="ARBA" id="ARBA00023136"/>
    </source>
</evidence>
<name>A0A0H2U809_MAGP6</name>
<keyword evidence="2 5" id="KW-0812">Transmembrane</keyword>